<dbReference type="GO" id="GO:0005886">
    <property type="term" value="C:plasma membrane"/>
    <property type="evidence" value="ECO:0007669"/>
    <property type="project" value="TreeGrafter"/>
</dbReference>
<dbReference type="GO" id="GO:0016887">
    <property type="term" value="F:ATP hydrolysis activity"/>
    <property type="evidence" value="ECO:0007669"/>
    <property type="project" value="InterPro"/>
</dbReference>
<dbReference type="EMBL" id="PVZG01000017">
    <property type="protein sequence ID" value="PRY22433.1"/>
    <property type="molecule type" value="Genomic_DNA"/>
</dbReference>
<dbReference type="Gene3D" id="3.40.50.300">
    <property type="entry name" value="P-loop containing nucleotide triphosphate hydrolases"/>
    <property type="match status" value="1"/>
</dbReference>
<feature type="domain" description="ABC transporter" evidence="4">
    <location>
        <begin position="23"/>
        <end position="242"/>
    </location>
</feature>
<dbReference type="GO" id="GO:0022857">
    <property type="term" value="F:transmembrane transporter activity"/>
    <property type="evidence" value="ECO:0007669"/>
    <property type="project" value="TreeGrafter"/>
</dbReference>
<dbReference type="InterPro" id="IPR015854">
    <property type="entry name" value="ABC_transpr_LolD-like"/>
</dbReference>
<dbReference type="SMART" id="SM00382">
    <property type="entry name" value="AAA"/>
    <property type="match status" value="1"/>
</dbReference>
<dbReference type="SUPFAM" id="SSF52540">
    <property type="entry name" value="P-loop containing nucleoside triphosphate hydrolases"/>
    <property type="match status" value="1"/>
</dbReference>
<sequence>MVPRESRLNVDPIALPARSDPVLRIESLTYAIDDRILLNEVDLQVGAGESVTITGPSGSGKSTLLSCILGLLKPSSGRIVLSGQDLVRLRGRELARIRQRKIGMVFQFGELIPELTPLENVALPALLQRGNRRESYDKAAALLSELGVPSHGRTDRLSGGERQRTGVARALINSPAVILADEPTGALDAKTKDQVADMIFDLPRAYGCAVLVVTHDASVAERANHVVHLDGGVLATVRTPGLGGS</sequence>
<dbReference type="PROSITE" id="PS50893">
    <property type="entry name" value="ABC_TRANSPORTER_2"/>
    <property type="match status" value="1"/>
</dbReference>
<dbReference type="InterPro" id="IPR003439">
    <property type="entry name" value="ABC_transporter-like_ATP-bd"/>
</dbReference>
<evidence type="ECO:0000313" key="5">
    <source>
        <dbReference type="EMBL" id="PRY22433.1"/>
    </source>
</evidence>
<dbReference type="AlphaFoldDB" id="A0A2T0RMU4"/>
<accession>A0A2T0RMU4</accession>
<dbReference type="InterPro" id="IPR027417">
    <property type="entry name" value="P-loop_NTPase"/>
</dbReference>
<evidence type="ECO:0000313" key="6">
    <source>
        <dbReference type="Proteomes" id="UP000239209"/>
    </source>
</evidence>
<organism evidence="5 6">
    <name type="scientific">Pseudosporangium ferrugineum</name>
    <dbReference type="NCBI Taxonomy" id="439699"/>
    <lineage>
        <taxon>Bacteria</taxon>
        <taxon>Bacillati</taxon>
        <taxon>Actinomycetota</taxon>
        <taxon>Actinomycetes</taxon>
        <taxon>Micromonosporales</taxon>
        <taxon>Micromonosporaceae</taxon>
        <taxon>Pseudosporangium</taxon>
    </lineage>
</organism>
<keyword evidence="5" id="KW-0449">Lipoprotein</keyword>
<dbReference type="OrthoDB" id="9802264at2"/>
<keyword evidence="3 5" id="KW-0067">ATP-binding</keyword>
<dbReference type="InterPro" id="IPR017911">
    <property type="entry name" value="MacB-like_ATP-bd"/>
</dbReference>
<evidence type="ECO:0000256" key="3">
    <source>
        <dbReference type="ARBA" id="ARBA00022840"/>
    </source>
</evidence>
<keyword evidence="1" id="KW-0813">Transport</keyword>
<keyword evidence="6" id="KW-1185">Reference proteome</keyword>
<evidence type="ECO:0000256" key="2">
    <source>
        <dbReference type="ARBA" id="ARBA00022741"/>
    </source>
</evidence>
<dbReference type="Pfam" id="PF00005">
    <property type="entry name" value="ABC_tran"/>
    <property type="match status" value="1"/>
</dbReference>
<reference evidence="5 6" key="1">
    <citation type="submission" date="2018-03" db="EMBL/GenBank/DDBJ databases">
        <title>Genomic Encyclopedia of Archaeal and Bacterial Type Strains, Phase II (KMG-II): from individual species to whole genera.</title>
        <authorList>
            <person name="Goeker M."/>
        </authorList>
    </citation>
    <scope>NUCLEOTIDE SEQUENCE [LARGE SCALE GENOMIC DNA]</scope>
    <source>
        <strain evidence="5 6">DSM 45348</strain>
    </source>
</reference>
<dbReference type="InterPro" id="IPR003593">
    <property type="entry name" value="AAA+_ATPase"/>
</dbReference>
<dbReference type="PANTHER" id="PTHR24220">
    <property type="entry name" value="IMPORT ATP-BINDING PROTEIN"/>
    <property type="match status" value="1"/>
</dbReference>
<gene>
    <name evidence="5" type="ORF">CLV70_117137</name>
</gene>
<proteinExistence type="predicted"/>
<evidence type="ECO:0000256" key="1">
    <source>
        <dbReference type="ARBA" id="ARBA00022448"/>
    </source>
</evidence>
<protein>
    <submittedName>
        <fullName evidence="5">Lipoprotein-releasing system ATP-binding protein</fullName>
    </submittedName>
</protein>
<keyword evidence="2" id="KW-0547">Nucleotide-binding</keyword>
<dbReference type="GO" id="GO:0005524">
    <property type="term" value="F:ATP binding"/>
    <property type="evidence" value="ECO:0007669"/>
    <property type="project" value="UniProtKB-KW"/>
</dbReference>
<name>A0A2T0RMU4_9ACTN</name>
<evidence type="ECO:0000259" key="4">
    <source>
        <dbReference type="PROSITE" id="PS50893"/>
    </source>
</evidence>
<dbReference type="CDD" id="cd03255">
    <property type="entry name" value="ABC_MJ0796_LolCDE_FtsE"/>
    <property type="match status" value="1"/>
</dbReference>
<comment type="caution">
    <text evidence="5">The sequence shown here is derived from an EMBL/GenBank/DDBJ whole genome shotgun (WGS) entry which is preliminary data.</text>
</comment>
<dbReference type="Proteomes" id="UP000239209">
    <property type="component" value="Unassembled WGS sequence"/>
</dbReference>